<dbReference type="PROSITE" id="PS51192">
    <property type="entry name" value="HELICASE_ATP_BIND_1"/>
    <property type="match status" value="1"/>
</dbReference>
<dbReference type="Proteomes" id="UP000323454">
    <property type="component" value="Unassembled WGS sequence"/>
</dbReference>
<proteinExistence type="predicted"/>
<dbReference type="GO" id="GO:0004386">
    <property type="term" value="F:helicase activity"/>
    <property type="evidence" value="ECO:0007669"/>
    <property type="project" value="UniProtKB-KW"/>
</dbReference>
<dbReference type="CDD" id="cd17930">
    <property type="entry name" value="DEXHc_cas3"/>
    <property type="match status" value="1"/>
</dbReference>
<evidence type="ECO:0000313" key="9">
    <source>
        <dbReference type="Proteomes" id="UP000323454"/>
    </source>
</evidence>
<dbReference type="InterPro" id="IPR027417">
    <property type="entry name" value="P-loop_NTPase"/>
</dbReference>
<reference evidence="8 9" key="2">
    <citation type="submission" date="2019-09" db="EMBL/GenBank/DDBJ databases">
        <authorList>
            <person name="Jin C."/>
        </authorList>
    </citation>
    <scope>NUCLEOTIDE SEQUENCE [LARGE SCALE GENOMIC DNA]</scope>
    <source>
        <strain evidence="8 9">AN110305</strain>
    </source>
</reference>
<dbReference type="SUPFAM" id="SSF52540">
    <property type="entry name" value="P-loop containing nucleoside triphosphate hydrolases"/>
    <property type="match status" value="1"/>
</dbReference>
<dbReference type="RefSeq" id="WP_149855025.1">
    <property type="nucleotide sequence ID" value="NZ_VUOB01000094.1"/>
</dbReference>
<evidence type="ECO:0000256" key="4">
    <source>
        <dbReference type="ARBA" id="ARBA00022840"/>
    </source>
</evidence>
<evidence type="ECO:0000313" key="8">
    <source>
        <dbReference type="EMBL" id="KAA2249552.1"/>
    </source>
</evidence>
<comment type="caution">
    <text evidence="8">The sequence shown here is derived from an EMBL/GenBank/DDBJ whole genome shotgun (WGS) entry which is preliminary data.</text>
</comment>
<dbReference type="Gene3D" id="3.40.50.300">
    <property type="entry name" value="P-loop containing nucleotide triphosphate hydrolases"/>
    <property type="match status" value="2"/>
</dbReference>
<keyword evidence="1" id="KW-0547">Nucleotide-binding</keyword>
<gene>
    <name evidence="8" type="primary">cas3</name>
    <name evidence="8" type="ORF">F0L68_39365</name>
</gene>
<name>A0A5B2WFW8_9PSEU</name>
<dbReference type="GO" id="GO:0003676">
    <property type="term" value="F:nucleic acid binding"/>
    <property type="evidence" value="ECO:0007669"/>
    <property type="project" value="InterPro"/>
</dbReference>
<reference evidence="8 9" key="1">
    <citation type="submission" date="2019-09" db="EMBL/GenBank/DDBJ databases">
        <title>Goodfellowia gen. nov., a new genus of the Pseudonocardineae related to Actinoalloteichus, containing Goodfellowia coeruleoviolacea gen. nov., comb. nov. gen. nov., comb. nov.</title>
        <authorList>
            <person name="Labeda D."/>
        </authorList>
    </citation>
    <scope>NUCLEOTIDE SEQUENCE [LARGE SCALE GENOMIC DNA]</scope>
    <source>
        <strain evidence="8 9">AN110305</strain>
    </source>
</reference>
<evidence type="ECO:0000259" key="6">
    <source>
        <dbReference type="PROSITE" id="PS51192"/>
    </source>
</evidence>
<keyword evidence="4" id="KW-0067">ATP-binding</keyword>
<dbReference type="GO" id="GO:0051607">
    <property type="term" value="P:defense response to virus"/>
    <property type="evidence" value="ECO:0007669"/>
    <property type="project" value="UniProtKB-KW"/>
</dbReference>
<evidence type="ECO:0000259" key="7">
    <source>
        <dbReference type="PROSITE" id="PS51643"/>
    </source>
</evidence>
<feature type="domain" description="HD Cas3-type" evidence="7">
    <location>
        <begin position="11"/>
        <end position="173"/>
    </location>
</feature>
<dbReference type="InterPro" id="IPR006483">
    <property type="entry name" value="CRISPR-assoc_Cas3_HD"/>
</dbReference>
<dbReference type="GO" id="GO:0005524">
    <property type="term" value="F:ATP binding"/>
    <property type="evidence" value="ECO:0007669"/>
    <property type="project" value="UniProtKB-KW"/>
</dbReference>
<keyword evidence="9" id="KW-1185">Reference proteome</keyword>
<keyword evidence="5" id="KW-0051">Antiviral defense</keyword>
<dbReference type="InterPro" id="IPR014001">
    <property type="entry name" value="Helicase_ATP-bd"/>
</dbReference>
<evidence type="ECO:0000256" key="5">
    <source>
        <dbReference type="ARBA" id="ARBA00023118"/>
    </source>
</evidence>
<protein>
    <submittedName>
        <fullName evidence="8">CRISPR-associated helicase Cas3</fullName>
    </submittedName>
</protein>
<organism evidence="8 9">
    <name type="scientific">Solihabitans fulvus</name>
    <dbReference type="NCBI Taxonomy" id="1892852"/>
    <lineage>
        <taxon>Bacteria</taxon>
        <taxon>Bacillati</taxon>
        <taxon>Actinomycetota</taxon>
        <taxon>Actinomycetes</taxon>
        <taxon>Pseudonocardiales</taxon>
        <taxon>Pseudonocardiaceae</taxon>
        <taxon>Solihabitans</taxon>
    </lineage>
</organism>
<evidence type="ECO:0000256" key="1">
    <source>
        <dbReference type="ARBA" id="ARBA00022741"/>
    </source>
</evidence>
<accession>A0A5B2WFW8</accession>
<feature type="domain" description="Helicase ATP-binding" evidence="6">
    <location>
        <begin position="234"/>
        <end position="413"/>
    </location>
</feature>
<dbReference type="Pfam" id="PF22590">
    <property type="entry name" value="Cas3-like_C_2"/>
    <property type="match status" value="1"/>
</dbReference>
<evidence type="ECO:0000256" key="3">
    <source>
        <dbReference type="ARBA" id="ARBA00022806"/>
    </source>
</evidence>
<dbReference type="Pfam" id="PF00270">
    <property type="entry name" value="DEAD"/>
    <property type="match status" value="1"/>
</dbReference>
<dbReference type="SMART" id="SM00487">
    <property type="entry name" value="DEXDc"/>
    <property type="match status" value="1"/>
</dbReference>
<dbReference type="AlphaFoldDB" id="A0A5B2WFW8"/>
<dbReference type="InterPro" id="IPR054712">
    <property type="entry name" value="Cas3-like_dom"/>
</dbReference>
<dbReference type="OrthoDB" id="9810236at2"/>
<dbReference type="PROSITE" id="PS51643">
    <property type="entry name" value="HD_CAS3"/>
    <property type="match status" value="1"/>
</dbReference>
<dbReference type="InterPro" id="IPR003607">
    <property type="entry name" value="HD/PDEase_dom"/>
</dbReference>
<dbReference type="GO" id="GO:0016787">
    <property type="term" value="F:hydrolase activity"/>
    <property type="evidence" value="ECO:0007669"/>
    <property type="project" value="UniProtKB-KW"/>
</dbReference>
<dbReference type="NCBIfam" id="TIGR01587">
    <property type="entry name" value="cas3_core"/>
    <property type="match status" value="1"/>
</dbReference>
<dbReference type="InterPro" id="IPR006474">
    <property type="entry name" value="Helicase_Cas3_CRISPR-ass_core"/>
</dbReference>
<dbReference type="CDD" id="cd09641">
    <property type="entry name" value="Cas3''_I"/>
    <property type="match status" value="1"/>
</dbReference>
<sequence length="749" mass="82321">MFAHSPYNEGDWTTAHTLKSHSEGTSRLGTEFGTAFSAGDLVGAAGLCHDTGKAYCRWQPGLVAAHQNKTRVGVPHADVGAALLPRALGPAALAILGHHRGLTKIGDLADIGTDPADAARITEATAAFLTEVPQAKALLECDSLIPRPWHTSESVLDVGLRMAFSALVDADYLDTAAHFAGQQSPPSARDLDPDAMVSRYESMRAEKFAPKARTTKTIVDMAALRAELYEHAVSLASLKPGMFTMTAPTGTGKTLTSMGFALHHAAHNRLRRIVMTVPFITITRQNAAVLQEFLGADTVLEHHSGVDTDALPPWARLGMENWDAPVVVTTTVQLLESVFARRPGRMRKLHRLARSVIILDEVQSLPAEMLIPILDVLRVLVEHMGCTVVLCTATQPTFHRLPIWQDLKVQELVAQPAHVAHRAGQRVRYRYWLDPRLTWEQVAADAATRDKALLITNTLKDTLSLYRACQRAAPNHTVVHLSRGMCDQHIVDTLKRIIPLLDGPHNLLVVSTQLIEAGVDIDFPFVYRMWATGEAHAQAAGRCNRHGLLDEGLVTIVDAEGASSPPGYYKAASDMARRYFGPDGLALPDDLDAMNRYFHGIYTALGLTNTRKPRDKSKYPDWLRIQENRFAGNFTDVTEGPHRFRMIEDDTVPVAITSYKSTTVTAADVPALLDELRQHAERPGRADRVTQILRQLQPFVVPMRRSVASRPAVRALLAPVVSDGLYEWRGSYSLETGLETDTPSESFIV</sequence>
<evidence type="ECO:0000256" key="2">
    <source>
        <dbReference type="ARBA" id="ARBA00022801"/>
    </source>
</evidence>
<dbReference type="EMBL" id="VUOB01000094">
    <property type="protein sequence ID" value="KAA2249552.1"/>
    <property type="molecule type" value="Genomic_DNA"/>
</dbReference>
<keyword evidence="2" id="KW-0378">Hydrolase</keyword>
<dbReference type="SMART" id="SM00471">
    <property type="entry name" value="HDc"/>
    <property type="match status" value="1"/>
</dbReference>
<dbReference type="InterPro" id="IPR011545">
    <property type="entry name" value="DEAD/DEAH_box_helicase_dom"/>
</dbReference>
<keyword evidence="3" id="KW-0347">Helicase</keyword>
<dbReference type="NCBIfam" id="TIGR01596">
    <property type="entry name" value="cas3_HD"/>
    <property type="match status" value="1"/>
</dbReference>